<dbReference type="Pfam" id="PF04577">
    <property type="entry name" value="Glyco_transf_61"/>
    <property type="match status" value="1"/>
</dbReference>
<evidence type="ECO:0000256" key="3">
    <source>
        <dbReference type="ARBA" id="ARBA00022679"/>
    </source>
</evidence>
<dbReference type="Proteomes" id="UP000756346">
    <property type="component" value="Unassembled WGS sequence"/>
</dbReference>
<dbReference type="PANTHER" id="PTHR20961">
    <property type="entry name" value="GLYCOSYLTRANSFERASE"/>
    <property type="match status" value="1"/>
</dbReference>
<organism evidence="12 13">
    <name type="scientific">Microdochium trichocladiopsis</name>
    <dbReference type="NCBI Taxonomy" id="1682393"/>
    <lineage>
        <taxon>Eukaryota</taxon>
        <taxon>Fungi</taxon>
        <taxon>Dikarya</taxon>
        <taxon>Ascomycota</taxon>
        <taxon>Pezizomycotina</taxon>
        <taxon>Sordariomycetes</taxon>
        <taxon>Xylariomycetidae</taxon>
        <taxon>Xylariales</taxon>
        <taxon>Microdochiaceae</taxon>
        <taxon>Microdochium</taxon>
    </lineage>
</organism>
<dbReference type="InterPro" id="IPR007657">
    <property type="entry name" value="Glycosyltransferase_61"/>
</dbReference>
<keyword evidence="4" id="KW-0732">Signal</keyword>
<dbReference type="GO" id="GO:0097363">
    <property type="term" value="F:protein O-acetylglucosaminyltransferase activity"/>
    <property type="evidence" value="ECO:0007669"/>
    <property type="project" value="UniProtKB-EC"/>
</dbReference>
<evidence type="ECO:0000313" key="13">
    <source>
        <dbReference type="Proteomes" id="UP000756346"/>
    </source>
</evidence>
<keyword evidence="2" id="KW-0328">Glycosyltransferase</keyword>
<reference evidence="12" key="1">
    <citation type="journal article" date="2021" name="Nat. Commun.">
        <title>Genetic determinants of endophytism in the Arabidopsis root mycobiome.</title>
        <authorList>
            <person name="Mesny F."/>
            <person name="Miyauchi S."/>
            <person name="Thiergart T."/>
            <person name="Pickel B."/>
            <person name="Atanasova L."/>
            <person name="Karlsson M."/>
            <person name="Huettel B."/>
            <person name="Barry K.W."/>
            <person name="Haridas S."/>
            <person name="Chen C."/>
            <person name="Bauer D."/>
            <person name="Andreopoulos W."/>
            <person name="Pangilinan J."/>
            <person name="LaButti K."/>
            <person name="Riley R."/>
            <person name="Lipzen A."/>
            <person name="Clum A."/>
            <person name="Drula E."/>
            <person name="Henrissat B."/>
            <person name="Kohler A."/>
            <person name="Grigoriev I.V."/>
            <person name="Martin F.M."/>
            <person name="Hacquard S."/>
        </authorList>
    </citation>
    <scope>NUCLEOTIDE SEQUENCE</scope>
    <source>
        <strain evidence="12">MPI-CAGE-CH-0230</strain>
    </source>
</reference>
<feature type="domain" description="Glycosyltransferase 61 catalytic" evidence="11">
    <location>
        <begin position="282"/>
        <end position="381"/>
    </location>
</feature>
<sequence length="455" mass="51748">MNLPLPDEYAVHDPTSEFCAARFTTKWFDVVRAGHVQYCIGSAASRLHCFHTPPEFHNDQHVDTFCIAQNVVFDPGRDMFTLDCPLTKHVPPGVPASPWTFHQYWYETGPGPIFWRWITLQDTAGMALEKAALAASDWTPRTFTYLLKREGSGNIFHCLHEILSMTQTFDALRTTRDPVTGNPFFVTMQDVANTQIVIIDGHSDGPYFDLWRLFSGRQPKRIDSNTAAETALAREASAQDDSATWLSSPLDNVIVGFAGGSNPVWHDDWERWDCVNELRTVFVRRVLDFFGHLEEEDVAPPKPGALRITFIDRKETRRVQDTPQLLAHTRNALAKANVHIRAVDFATLSFREQIALARETDILVGVHGAGLTHTLFMRQDMGALVEIFPEGFELRCFRAMARDRGLRYYKMHVPVVERRVDVHAEDVIVPIDRFISILEHAVKALDNRPGSFRDF</sequence>
<proteinExistence type="predicted"/>
<keyword evidence="6" id="KW-0325">Glycoprotein</keyword>
<dbReference type="GeneID" id="70181548"/>
<dbReference type="InterPro" id="IPR049625">
    <property type="entry name" value="Glyco_transf_61_cat"/>
</dbReference>
<evidence type="ECO:0000256" key="2">
    <source>
        <dbReference type="ARBA" id="ARBA00022676"/>
    </source>
</evidence>
<evidence type="ECO:0000256" key="4">
    <source>
        <dbReference type="ARBA" id="ARBA00022729"/>
    </source>
</evidence>
<comment type="catalytic activity">
    <reaction evidence="10">
        <text>L-threonyl-[protein] + UDP-N-acetyl-alpha-D-glucosamine = 3-O-(N-acetyl-beta-D-glucosaminyl)-L-threonyl-[protein] + UDP + H(+)</text>
        <dbReference type="Rhea" id="RHEA:48908"/>
        <dbReference type="Rhea" id="RHEA-COMP:11060"/>
        <dbReference type="Rhea" id="RHEA-COMP:12252"/>
        <dbReference type="ChEBI" id="CHEBI:15378"/>
        <dbReference type="ChEBI" id="CHEBI:30013"/>
        <dbReference type="ChEBI" id="CHEBI:57705"/>
        <dbReference type="ChEBI" id="CHEBI:58223"/>
        <dbReference type="ChEBI" id="CHEBI:90840"/>
        <dbReference type="EC" id="2.4.1.255"/>
    </reaction>
</comment>
<evidence type="ECO:0000256" key="8">
    <source>
        <dbReference type="ARBA" id="ARBA00042574"/>
    </source>
</evidence>
<keyword evidence="3" id="KW-0808">Transferase</keyword>
<evidence type="ECO:0000256" key="6">
    <source>
        <dbReference type="ARBA" id="ARBA00023180"/>
    </source>
</evidence>
<protein>
    <recommendedName>
        <fullName evidence="7">EGF domain-specific O-linked N-acetylglucosamine transferase</fullName>
        <ecNumber evidence="1">2.4.1.255</ecNumber>
    </recommendedName>
    <alternativeName>
        <fullName evidence="8">Extracellular O-linked N-acetylglucosamine transferase</fullName>
    </alternativeName>
</protein>
<name>A0A9P8XSF8_9PEZI</name>
<gene>
    <name evidence="12" type="ORF">B0I36DRAFT_300024</name>
</gene>
<evidence type="ECO:0000256" key="9">
    <source>
        <dbReference type="ARBA" id="ARBA00048317"/>
    </source>
</evidence>
<comment type="caution">
    <text evidence="12">The sequence shown here is derived from an EMBL/GenBank/DDBJ whole genome shotgun (WGS) entry which is preliminary data.</text>
</comment>
<evidence type="ECO:0000259" key="11">
    <source>
        <dbReference type="Pfam" id="PF04577"/>
    </source>
</evidence>
<dbReference type="RefSeq" id="XP_046004501.1">
    <property type="nucleotide sequence ID" value="XM_046152002.1"/>
</dbReference>
<evidence type="ECO:0000256" key="7">
    <source>
        <dbReference type="ARBA" id="ARBA00040944"/>
    </source>
</evidence>
<dbReference type="PANTHER" id="PTHR20961:SF148">
    <property type="entry name" value="EGF DOMAIN-SPECIFIC O-LINKED N-ACETYLGLUCOSAMINE TRANSFERASE"/>
    <property type="match status" value="1"/>
</dbReference>
<keyword evidence="5" id="KW-0256">Endoplasmic reticulum</keyword>
<dbReference type="EMBL" id="JAGTJQ010000015">
    <property type="protein sequence ID" value="KAH7012125.1"/>
    <property type="molecule type" value="Genomic_DNA"/>
</dbReference>
<comment type="catalytic activity">
    <reaction evidence="9">
        <text>L-seryl-[protein] + UDP-N-acetyl-alpha-D-glucosamine = 3-O-(N-acetyl-beta-D-glucosaminyl)-L-seryl-[protein] + UDP + H(+)</text>
        <dbReference type="Rhea" id="RHEA:48904"/>
        <dbReference type="Rhea" id="RHEA-COMP:9863"/>
        <dbReference type="Rhea" id="RHEA-COMP:12251"/>
        <dbReference type="ChEBI" id="CHEBI:15378"/>
        <dbReference type="ChEBI" id="CHEBI:29999"/>
        <dbReference type="ChEBI" id="CHEBI:57705"/>
        <dbReference type="ChEBI" id="CHEBI:58223"/>
        <dbReference type="ChEBI" id="CHEBI:90838"/>
        <dbReference type="EC" id="2.4.1.255"/>
    </reaction>
</comment>
<dbReference type="OrthoDB" id="529273at2759"/>
<dbReference type="EC" id="2.4.1.255" evidence="1"/>
<evidence type="ECO:0000313" key="12">
    <source>
        <dbReference type="EMBL" id="KAH7012125.1"/>
    </source>
</evidence>
<dbReference type="AlphaFoldDB" id="A0A9P8XSF8"/>
<accession>A0A9P8XSF8</accession>
<dbReference type="GO" id="GO:0005788">
    <property type="term" value="C:endoplasmic reticulum lumen"/>
    <property type="evidence" value="ECO:0007669"/>
    <property type="project" value="TreeGrafter"/>
</dbReference>
<keyword evidence="13" id="KW-1185">Reference proteome</keyword>
<evidence type="ECO:0000256" key="5">
    <source>
        <dbReference type="ARBA" id="ARBA00022824"/>
    </source>
</evidence>
<evidence type="ECO:0000256" key="1">
    <source>
        <dbReference type="ARBA" id="ARBA00011970"/>
    </source>
</evidence>
<evidence type="ECO:0000256" key="10">
    <source>
        <dbReference type="ARBA" id="ARBA00049432"/>
    </source>
</evidence>